<evidence type="ECO:0000313" key="2">
    <source>
        <dbReference type="Proteomes" id="UP000729402"/>
    </source>
</evidence>
<sequence>MLSITGTEALFDDLCHFPVLAIQVFLSRTTFHLPFHLAYDKMPMCHHIMSARCHILANICYSNCCSNSYKSSHHIRDLLDNKASSCTWLFSPCKEPKSARKCIWS</sequence>
<keyword evidence="2" id="KW-1185">Reference proteome</keyword>
<dbReference type="Proteomes" id="UP000729402">
    <property type="component" value="Unassembled WGS sequence"/>
</dbReference>
<reference evidence="1" key="2">
    <citation type="submission" date="2021-02" db="EMBL/GenBank/DDBJ databases">
        <authorList>
            <person name="Kimball J.A."/>
            <person name="Haas M.W."/>
            <person name="Macchietto M."/>
            <person name="Kono T."/>
            <person name="Duquette J."/>
            <person name="Shao M."/>
        </authorList>
    </citation>
    <scope>NUCLEOTIDE SEQUENCE</scope>
    <source>
        <tissue evidence="1">Fresh leaf tissue</tissue>
    </source>
</reference>
<organism evidence="1 2">
    <name type="scientific">Zizania palustris</name>
    <name type="common">Northern wild rice</name>
    <dbReference type="NCBI Taxonomy" id="103762"/>
    <lineage>
        <taxon>Eukaryota</taxon>
        <taxon>Viridiplantae</taxon>
        <taxon>Streptophyta</taxon>
        <taxon>Embryophyta</taxon>
        <taxon>Tracheophyta</taxon>
        <taxon>Spermatophyta</taxon>
        <taxon>Magnoliopsida</taxon>
        <taxon>Liliopsida</taxon>
        <taxon>Poales</taxon>
        <taxon>Poaceae</taxon>
        <taxon>BOP clade</taxon>
        <taxon>Oryzoideae</taxon>
        <taxon>Oryzeae</taxon>
        <taxon>Zizaniinae</taxon>
        <taxon>Zizania</taxon>
    </lineage>
</organism>
<gene>
    <name evidence="1" type="ORF">GUJ93_ZPchr0013g37912</name>
</gene>
<evidence type="ECO:0000313" key="1">
    <source>
        <dbReference type="EMBL" id="KAG8099984.1"/>
    </source>
</evidence>
<protein>
    <submittedName>
        <fullName evidence="1">Uncharacterized protein</fullName>
    </submittedName>
</protein>
<accession>A0A8J5X1W9</accession>
<comment type="caution">
    <text evidence="1">The sequence shown here is derived from an EMBL/GenBank/DDBJ whole genome shotgun (WGS) entry which is preliminary data.</text>
</comment>
<name>A0A8J5X1W9_ZIZPA</name>
<dbReference type="EMBL" id="JAAALK010000079">
    <property type="protein sequence ID" value="KAG8099984.1"/>
    <property type="molecule type" value="Genomic_DNA"/>
</dbReference>
<dbReference type="AlphaFoldDB" id="A0A8J5X1W9"/>
<proteinExistence type="predicted"/>
<reference evidence="1" key="1">
    <citation type="journal article" date="2021" name="bioRxiv">
        <title>Whole Genome Assembly and Annotation of Northern Wild Rice, Zizania palustris L., Supports a Whole Genome Duplication in the Zizania Genus.</title>
        <authorList>
            <person name="Haas M."/>
            <person name="Kono T."/>
            <person name="Macchietto M."/>
            <person name="Millas R."/>
            <person name="McGilp L."/>
            <person name="Shao M."/>
            <person name="Duquette J."/>
            <person name="Hirsch C.N."/>
            <person name="Kimball J."/>
        </authorList>
    </citation>
    <scope>NUCLEOTIDE SEQUENCE</scope>
    <source>
        <tissue evidence="1">Fresh leaf tissue</tissue>
    </source>
</reference>